<evidence type="ECO:0000313" key="2">
    <source>
        <dbReference type="Proteomes" id="UP001280581"/>
    </source>
</evidence>
<name>A0AAN6RJ88_9PLEO</name>
<reference evidence="1 2" key="1">
    <citation type="submission" date="2021-02" db="EMBL/GenBank/DDBJ databases">
        <title>Genome assembly of Pseudopithomyces chartarum.</title>
        <authorList>
            <person name="Jauregui R."/>
            <person name="Singh J."/>
            <person name="Voisey C."/>
        </authorList>
    </citation>
    <scope>NUCLEOTIDE SEQUENCE [LARGE SCALE GENOMIC DNA]</scope>
    <source>
        <strain evidence="1 2">AGR01</strain>
    </source>
</reference>
<dbReference type="EMBL" id="WVTA01000003">
    <property type="protein sequence ID" value="KAK3214448.1"/>
    <property type="molecule type" value="Genomic_DNA"/>
</dbReference>
<organism evidence="1 2">
    <name type="scientific">Pseudopithomyces chartarum</name>
    <dbReference type="NCBI Taxonomy" id="1892770"/>
    <lineage>
        <taxon>Eukaryota</taxon>
        <taxon>Fungi</taxon>
        <taxon>Dikarya</taxon>
        <taxon>Ascomycota</taxon>
        <taxon>Pezizomycotina</taxon>
        <taxon>Dothideomycetes</taxon>
        <taxon>Pleosporomycetidae</taxon>
        <taxon>Pleosporales</taxon>
        <taxon>Massarineae</taxon>
        <taxon>Didymosphaeriaceae</taxon>
        <taxon>Pseudopithomyces</taxon>
    </lineage>
</organism>
<gene>
    <name evidence="1" type="ORF">GRF29_19g226234</name>
</gene>
<feature type="non-terminal residue" evidence="1">
    <location>
        <position position="189"/>
    </location>
</feature>
<protein>
    <submittedName>
        <fullName evidence="1">Uncharacterized protein</fullName>
    </submittedName>
</protein>
<dbReference type="AlphaFoldDB" id="A0AAN6RJ88"/>
<keyword evidence="2" id="KW-1185">Reference proteome</keyword>
<comment type="caution">
    <text evidence="1">The sequence shown here is derived from an EMBL/GenBank/DDBJ whole genome shotgun (WGS) entry which is preliminary data.</text>
</comment>
<evidence type="ECO:0000313" key="1">
    <source>
        <dbReference type="EMBL" id="KAK3214448.1"/>
    </source>
</evidence>
<proteinExistence type="predicted"/>
<accession>A0AAN6RJ88</accession>
<sequence>MPPHAPDFPLPVFASLISKPELVADMQEAGIVINCLFRYAKHVAMASRNLTQFMSLPFDTELSPKWNMLVDSTDLHASSRVILREERIENITLEMYNLVEGLKNLATGFPDLTFTEDLLNDMIGLKIMEVVWHVYGINDHTDFRVQELLQTLNFPYSVIDRALDALDANAQPVVDDDPIDDEMPGHEYE</sequence>
<dbReference type="Proteomes" id="UP001280581">
    <property type="component" value="Unassembled WGS sequence"/>
</dbReference>